<dbReference type="InterPro" id="IPR021454">
    <property type="entry name" value="DUF3105"/>
</dbReference>
<name>A0A1A9A494_9ACTN</name>
<dbReference type="STRING" id="261654.GA0070611_4992"/>
<accession>A0A1A9A494</accession>
<organism evidence="1 2">
    <name type="scientific">Micromonospora auratinigra</name>
    <dbReference type="NCBI Taxonomy" id="261654"/>
    <lineage>
        <taxon>Bacteria</taxon>
        <taxon>Bacillati</taxon>
        <taxon>Actinomycetota</taxon>
        <taxon>Actinomycetes</taxon>
        <taxon>Micromonosporales</taxon>
        <taxon>Micromonosporaceae</taxon>
        <taxon>Micromonospora</taxon>
    </lineage>
</organism>
<dbReference type="OrthoDB" id="164831at2"/>
<reference evidence="2" key="1">
    <citation type="submission" date="2016-06" db="EMBL/GenBank/DDBJ databases">
        <authorList>
            <person name="Varghese N."/>
            <person name="Submissions Spin"/>
        </authorList>
    </citation>
    <scope>NUCLEOTIDE SEQUENCE [LARGE SCALE GENOMIC DNA]</scope>
    <source>
        <strain evidence="2">DSM 44815</strain>
    </source>
</reference>
<gene>
    <name evidence="1" type="ORF">GA0070611_4992</name>
</gene>
<protein>
    <recommendedName>
        <fullName evidence="3">DUF3105 domain-containing protein</fullName>
    </recommendedName>
</protein>
<dbReference type="RefSeq" id="WP_091668942.1">
    <property type="nucleotide sequence ID" value="NZ_LT594323.1"/>
</dbReference>
<dbReference type="Pfam" id="PF11303">
    <property type="entry name" value="DUF3105"/>
    <property type="match status" value="1"/>
</dbReference>
<keyword evidence="2" id="KW-1185">Reference proteome</keyword>
<dbReference type="EMBL" id="LT594323">
    <property type="protein sequence ID" value="SBT51032.1"/>
    <property type="molecule type" value="Genomic_DNA"/>
</dbReference>
<evidence type="ECO:0000313" key="2">
    <source>
        <dbReference type="Proteomes" id="UP000199385"/>
    </source>
</evidence>
<dbReference type="PROSITE" id="PS51318">
    <property type="entry name" value="TAT"/>
    <property type="match status" value="1"/>
</dbReference>
<sequence>MTTTTRRQRLAWRAAAVVALAAALWAAATTGPLALLTGTVTGSRAADRPAPCLPGQAVPILDSPHITRAQARTAHYDSDPPTSGPHFAFAAPPGVYEKPVEDGLTVHALEHGHVVVQYGSAVPADEVEALRDIARQFPDRVLLAPRPALGRDVALTAWGRIDRFDRRDEQRVNDFIQRLGGRYDHRWTRSDDCP</sequence>
<dbReference type="AlphaFoldDB" id="A0A1A9A494"/>
<evidence type="ECO:0000313" key="1">
    <source>
        <dbReference type="EMBL" id="SBT51032.1"/>
    </source>
</evidence>
<dbReference type="InterPro" id="IPR006311">
    <property type="entry name" value="TAT_signal"/>
</dbReference>
<proteinExistence type="predicted"/>
<evidence type="ECO:0008006" key="3">
    <source>
        <dbReference type="Google" id="ProtNLM"/>
    </source>
</evidence>
<dbReference type="Proteomes" id="UP000199385">
    <property type="component" value="Chromosome I"/>
</dbReference>